<proteinExistence type="predicted"/>
<feature type="region of interest" description="Disordered" evidence="2">
    <location>
        <begin position="474"/>
        <end position="497"/>
    </location>
</feature>
<dbReference type="OMA" id="ITEKITM"/>
<feature type="coiled-coil region" evidence="1">
    <location>
        <begin position="615"/>
        <end position="662"/>
    </location>
</feature>
<evidence type="ECO:0000256" key="2">
    <source>
        <dbReference type="SAM" id="MobiDB-lite"/>
    </source>
</evidence>
<dbReference type="InParanoid" id="A0A078AI68"/>
<accession>A0A078AI68</accession>
<reference evidence="3 4" key="1">
    <citation type="submission" date="2014-06" db="EMBL/GenBank/DDBJ databases">
        <authorList>
            <person name="Swart Estienne"/>
        </authorList>
    </citation>
    <scope>NUCLEOTIDE SEQUENCE [LARGE SCALE GENOMIC DNA]</scope>
    <source>
        <strain evidence="3 4">130c</strain>
    </source>
</reference>
<name>A0A078AI68_STYLE</name>
<keyword evidence="1" id="KW-0175">Coiled coil</keyword>
<sequence>MKVIDCVSKKRLQERFEEFQTLEINDQSIESVIKEKQQAVFIPNMSKIYGVSYGIFEDVVAFHDKKIELQSKFSVMDFDFQQMPLPLHLINSTYLSESCMYLKIENLRLKRVYCLCQTKLVKKIFAITFWLFIILLQNKKEYNLKSKKHLEDLLKKKQFNLLLKLKPPKEDLLELLPFLITKATLLVIEEKITEKITMLLSNDSQEYHAIFLSRFTFQQLSGQLLQEAAIQKLVAKFLEVEFERETNAKVINKAEKDVQYFREKLNYLGSDSPQPQMVDDDKMTQFDNLSVYSHSASKSKLLRKNQSQGKLIKYKQKLSNGPNHRIESSNMLYGQNQSSEYQQQYQISARHKEDLQLSMEKIFRRSTFNNKSQSHTPIILQPNVKDIENDKSQSKSKDKNRSTFHTKFNVFKISSNLQDVYDEKRINSPLKNQLNYKHSIDRNDQDKCPKFYLKFANYLIDKKQEDRRDIKGFLRKMDKSSDEEPDTTKTRGQQLYQQNRNDFIISAQDQKEQESKDHYQEDLNEEKLFRIEKLKEFIGRCKTSEKLKRDITPTNRNQSQNDKVRNVSAIKESQSQKNLLKRQITINSMKMPRGSVISNNKSAYFNQHTFLPEKNQKLKAQNQGTVQENNETTNEEDSEVDLTHLRKDMQIVKKQLKKLESRYSVVQPINRNYLQALQDKSRQSLQNFTQITPSYEYNQRPFTSLYNINVKRTHQEVLTSQNSARVSVAIQKAYKFGNQKMINDMNQSHSMIFKKSHQKLHC</sequence>
<organism evidence="3 4">
    <name type="scientific">Stylonychia lemnae</name>
    <name type="common">Ciliate</name>
    <dbReference type="NCBI Taxonomy" id="5949"/>
    <lineage>
        <taxon>Eukaryota</taxon>
        <taxon>Sar</taxon>
        <taxon>Alveolata</taxon>
        <taxon>Ciliophora</taxon>
        <taxon>Intramacronucleata</taxon>
        <taxon>Spirotrichea</taxon>
        <taxon>Stichotrichia</taxon>
        <taxon>Sporadotrichida</taxon>
        <taxon>Oxytrichidae</taxon>
        <taxon>Stylonychinae</taxon>
        <taxon>Stylonychia</taxon>
    </lineage>
</organism>
<protein>
    <submittedName>
        <fullName evidence="3">Uncharacterized protein</fullName>
    </submittedName>
</protein>
<feature type="compositionally biased region" description="Basic and acidic residues" evidence="2">
    <location>
        <begin position="385"/>
        <end position="401"/>
    </location>
</feature>
<dbReference type="AlphaFoldDB" id="A0A078AI68"/>
<evidence type="ECO:0000256" key="1">
    <source>
        <dbReference type="SAM" id="Coils"/>
    </source>
</evidence>
<feature type="compositionally biased region" description="Basic and acidic residues" evidence="2">
    <location>
        <begin position="474"/>
        <end position="489"/>
    </location>
</feature>
<keyword evidence="4" id="KW-1185">Reference proteome</keyword>
<dbReference type="EMBL" id="CCKQ01010441">
    <property type="protein sequence ID" value="CDW81955.1"/>
    <property type="molecule type" value="Genomic_DNA"/>
</dbReference>
<gene>
    <name evidence="3" type="primary">Contig15663.g16690</name>
    <name evidence="3" type="ORF">STYLEM_10979</name>
</gene>
<evidence type="ECO:0000313" key="3">
    <source>
        <dbReference type="EMBL" id="CDW81955.1"/>
    </source>
</evidence>
<feature type="region of interest" description="Disordered" evidence="2">
    <location>
        <begin position="369"/>
        <end position="401"/>
    </location>
</feature>
<evidence type="ECO:0000313" key="4">
    <source>
        <dbReference type="Proteomes" id="UP000039865"/>
    </source>
</evidence>
<dbReference type="Proteomes" id="UP000039865">
    <property type="component" value="Unassembled WGS sequence"/>
</dbReference>